<feature type="compositionally biased region" description="Low complexity" evidence="1">
    <location>
        <begin position="588"/>
        <end position="612"/>
    </location>
</feature>
<dbReference type="RefSeq" id="WP_010685416.1">
    <property type="nucleotide sequence ID" value="NZ_CP043538.1"/>
</dbReference>
<dbReference type="Gene3D" id="3.40.1520.20">
    <property type="match status" value="3"/>
</dbReference>
<sequence length="695" mass="70769">MPDFFASGLRRAGWLAGLPAFALVWASATLYAAPEIGDRIEAAGATVVAGTGTGTGEPWLRLEARGRDLLAAGEAPDVTARTGVLLRLATLDGPRRIVSEIGLVETAAPFRWTAIRLGPDRVALEGSRPAEMGRRALEARVTGALSPGTSLDDIARAARGAPPDFASAAAFLAARLSGLAKGGRASLDDTVLSLSGEAVDVPAYEALRAALSEPPEGFSVGRVEILPPLVASYRFAVEKTARGITLDGFAPTASDLEAARRAASEAAAGDAVDDRLLPARGLDPAIDPKTLIAFAFRLAELIQTGRVAFADGAVSVTGDAIDGQAVPDAEALMRDARPAGVKAGRVALAARPLSPYRVTIRRTADAVTLTGHVPDVQTRERLLDALRPRLFREPVIDRTRLAEGAPPDLGGALAAAIPLVTGLASGELAASDRALTLSGESLYRESAARASDRLAEALPRGWTGQASVSARQPAERRDPETCRADAADLTRADLRFPAGSTVLSPAFYPTLDALAALAKACPSLHLAVSGPADATKPAPAKAPPTPAAGPGPGEGAHSAADPAQPASAASAAKPEGQAGKPAATPDTSAAAKPASGKAAPEGPGEKAGAVAKDAPKADAGKKDGSKKDPLRKEAAAHGKTAAKKPAEAPDEPPQDLPRLRAQAVVEYLLQAGARPDQVAPGPDVPAGPVAIALLP</sequence>
<feature type="compositionally biased region" description="Low complexity" evidence="1">
    <location>
        <begin position="678"/>
        <end position="695"/>
    </location>
</feature>
<dbReference type="AlphaFoldDB" id="A0A6B9FRJ8"/>
<dbReference type="InterPro" id="IPR036737">
    <property type="entry name" value="OmpA-like_sf"/>
</dbReference>
<dbReference type="Proteomes" id="UP000012488">
    <property type="component" value="Chromosome"/>
</dbReference>
<evidence type="ECO:0000313" key="2">
    <source>
        <dbReference type="EMBL" id="QGY05047.1"/>
    </source>
</evidence>
<reference evidence="2 3" key="2">
    <citation type="journal article" date="2013" name="Genome Announc.">
        <title>Draft Genome Sequence of Methylobacterium mesophilicum Strain SR1.6/6, Isolated from Citrus sinensis.</title>
        <authorList>
            <person name="Marinho Almeida D."/>
            <person name="Dini-Andreote F."/>
            <person name="Camargo Neves A.A."/>
            <person name="Juca Ramos R.T."/>
            <person name="Andreote F.D."/>
            <person name="Carneiro A.R."/>
            <person name="Oliveira de Souza Lima A."/>
            <person name="Caracciolo Gomes de Sa P.H."/>
            <person name="Ribeiro Barbosa M.S."/>
            <person name="Araujo W.L."/>
            <person name="Silva A."/>
        </authorList>
    </citation>
    <scope>NUCLEOTIDE SEQUENCE [LARGE SCALE GENOMIC DNA]</scope>
    <source>
        <strain evidence="2 3">SR1.6/6</strain>
    </source>
</reference>
<protein>
    <recommendedName>
        <fullName evidence="4">BON domain-containing protein</fullName>
    </recommendedName>
</protein>
<evidence type="ECO:0008006" key="4">
    <source>
        <dbReference type="Google" id="ProtNLM"/>
    </source>
</evidence>
<dbReference type="OrthoDB" id="5525824at2"/>
<feature type="compositionally biased region" description="Basic and acidic residues" evidence="1">
    <location>
        <begin position="613"/>
        <end position="636"/>
    </location>
</feature>
<proteinExistence type="predicted"/>
<name>A0A6B9FRJ8_9HYPH</name>
<dbReference type="EMBL" id="CP043538">
    <property type="protein sequence ID" value="QGY05047.1"/>
    <property type="molecule type" value="Genomic_DNA"/>
</dbReference>
<feature type="region of interest" description="Disordered" evidence="1">
    <location>
        <begin position="673"/>
        <end position="695"/>
    </location>
</feature>
<feature type="compositionally biased region" description="Low complexity" evidence="1">
    <location>
        <begin position="555"/>
        <end position="579"/>
    </location>
</feature>
<dbReference type="Gene3D" id="3.30.1330.60">
    <property type="entry name" value="OmpA-like domain"/>
    <property type="match status" value="1"/>
</dbReference>
<dbReference type="SUPFAM" id="SSF103088">
    <property type="entry name" value="OmpA-like"/>
    <property type="match status" value="1"/>
</dbReference>
<feature type="compositionally biased region" description="Pro residues" evidence="1">
    <location>
        <begin position="540"/>
        <end position="549"/>
    </location>
</feature>
<dbReference type="KEGG" id="mmes:MMSR116_26475"/>
<accession>A0A6B9FRJ8</accession>
<feature type="region of interest" description="Disordered" evidence="1">
    <location>
        <begin position="530"/>
        <end position="661"/>
    </location>
</feature>
<gene>
    <name evidence="2" type="ORF">MMSR116_26475</name>
</gene>
<evidence type="ECO:0000256" key="1">
    <source>
        <dbReference type="SAM" id="MobiDB-lite"/>
    </source>
</evidence>
<feature type="region of interest" description="Disordered" evidence="1">
    <location>
        <begin position="462"/>
        <end position="482"/>
    </location>
</feature>
<organism evidence="2 3">
    <name type="scientific">Methylobacterium mesophilicum SR1.6/6</name>
    <dbReference type="NCBI Taxonomy" id="908290"/>
    <lineage>
        <taxon>Bacteria</taxon>
        <taxon>Pseudomonadati</taxon>
        <taxon>Pseudomonadota</taxon>
        <taxon>Alphaproteobacteria</taxon>
        <taxon>Hyphomicrobiales</taxon>
        <taxon>Methylobacteriaceae</taxon>
        <taxon>Methylobacterium</taxon>
    </lineage>
</organism>
<feature type="compositionally biased region" description="Basic and acidic residues" evidence="1">
    <location>
        <begin position="473"/>
        <end position="482"/>
    </location>
</feature>
<reference evidence="2 3" key="1">
    <citation type="journal article" date="2012" name="Genet. Mol. Biol.">
        <title>Analysis of 16S rRNA and mxaF genes revealing insights into Methylobacterium niche-specific plant association.</title>
        <authorList>
            <person name="Dourado M.N."/>
            <person name="Andreote F.D."/>
            <person name="Dini-Andreote F."/>
            <person name="Conti R."/>
            <person name="Araujo J.M."/>
            <person name="Araujo W.L."/>
        </authorList>
    </citation>
    <scope>NUCLEOTIDE SEQUENCE [LARGE SCALE GENOMIC DNA]</scope>
    <source>
        <strain evidence="2 3">SR1.6/6</strain>
    </source>
</reference>
<evidence type="ECO:0000313" key="3">
    <source>
        <dbReference type="Proteomes" id="UP000012488"/>
    </source>
</evidence>
<feature type="compositionally biased region" description="Low complexity" evidence="1">
    <location>
        <begin position="530"/>
        <end position="539"/>
    </location>
</feature>